<dbReference type="EMBL" id="BLJN01000015">
    <property type="protein sequence ID" value="GFE85033.1"/>
    <property type="molecule type" value="Genomic_DNA"/>
</dbReference>
<organism evidence="1 2">
    <name type="scientific">Steroidobacter agaridevorans</name>
    <dbReference type="NCBI Taxonomy" id="2695856"/>
    <lineage>
        <taxon>Bacteria</taxon>
        <taxon>Pseudomonadati</taxon>
        <taxon>Pseudomonadota</taxon>
        <taxon>Gammaproteobacteria</taxon>
        <taxon>Steroidobacterales</taxon>
        <taxon>Steroidobacteraceae</taxon>
        <taxon>Steroidobacter</taxon>
    </lineage>
</organism>
<evidence type="ECO:0000313" key="2">
    <source>
        <dbReference type="Proteomes" id="UP000445000"/>
    </source>
</evidence>
<dbReference type="AlphaFoldDB" id="A0A829YQI7"/>
<comment type="caution">
    <text evidence="1">The sequence shown here is derived from an EMBL/GenBank/DDBJ whole genome shotgun (WGS) entry which is preliminary data.</text>
</comment>
<proteinExistence type="predicted"/>
<evidence type="ECO:0000313" key="1">
    <source>
        <dbReference type="EMBL" id="GFE85033.1"/>
    </source>
</evidence>
<reference evidence="2" key="1">
    <citation type="submission" date="2020-01" db="EMBL/GenBank/DDBJ databases">
        <title>'Steroidobacter agaridevorans' sp. nov., agar-degrading bacteria isolated from rhizosphere soils.</title>
        <authorList>
            <person name="Ikenaga M."/>
            <person name="Kataoka M."/>
            <person name="Murouchi A."/>
            <person name="Katsuragi S."/>
            <person name="Sakai M."/>
        </authorList>
    </citation>
    <scope>NUCLEOTIDE SEQUENCE [LARGE SCALE GENOMIC DNA]</scope>
    <source>
        <strain evidence="2">YU21-B</strain>
    </source>
</reference>
<accession>A0A829YQI7</accession>
<keyword evidence="2" id="KW-1185">Reference proteome</keyword>
<sequence length="76" mass="8159">MIGAPFFNHFHIGNNLSKRIRIVFTHAKPPPELSTEGTAEASDEATGSAECLALAPSGDLAWRELALTLTARSPQQ</sequence>
<gene>
    <name evidence="1" type="ORF">GCM10011487_70330</name>
</gene>
<dbReference type="Proteomes" id="UP000445000">
    <property type="component" value="Unassembled WGS sequence"/>
</dbReference>
<protein>
    <submittedName>
        <fullName evidence="1">Uncharacterized protein</fullName>
    </submittedName>
</protein>
<name>A0A829YQI7_9GAMM</name>